<sequence length="22" mass="2455">MQVIGMLQFLGVLFHHSIISSP</sequence>
<dbReference type="EMBL" id="GBRH01239597">
    <property type="protein sequence ID" value="JAD58298.1"/>
    <property type="molecule type" value="Transcribed_RNA"/>
</dbReference>
<protein>
    <submittedName>
        <fullName evidence="1">Uncharacterized protein</fullName>
    </submittedName>
</protein>
<organism evidence="1">
    <name type="scientific">Arundo donax</name>
    <name type="common">Giant reed</name>
    <name type="synonym">Donax arundinaceus</name>
    <dbReference type="NCBI Taxonomy" id="35708"/>
    <lineage>
        <taxon>Eukaryota</taxon>
        <taxon>Viridiplantae</taxon>
        <taxon>Streptophyta</taxon>
        <taxon>Embryophyta</taxon>
        <taxon>Tracheophyta</taxon>
        <taxon>Spermatophyta</taxon>
        <taxon>Magnoliopsida</taxon>
        <taxon>Liliopsida</taxon>
        <taxon>Poales</taxon>
        <taxon>Poaceae</taxon>
        <taxon>PACMAD clade</taxon>
        <taxon>Arundinoideae</taxon>
        <taxon>Arundineae</taxon>
        <taxon>Arundo</taxon>
    </lineage>
</organism>
<accession>A0A0A9B803</accession>
<dbReference type="AlphaFoldDB" id="A0A0A9B803"/>
<reference evidence="1" key="2">
    <citation type="journal article" date="2015" name="Data Brief">
        <title>Shoot transcriptome of the giant reed, Arundo donax.</title>
        <authorList>
            <person name="Barrero R.A."/>
            <person name="Guerrero F.D."/>
            <person name="Moolhuijzen P."/>
            <person name="Goolsby J.A."/>
            <person name="Tidwell J."/>
            <person name="Bellgard S.E."/>
            <person name="Bellgard M.I."/>
        </authorList>
    </citation>
    <scope>NUCLEOTIDE SEQUENCE</scope>
    <source>
        <tissue evidence="1">Shoot tissue taken approximately 20 cm above the soil surface</tissue>
    </source>
</reference>
<evidence type="ECO:0000313" key="1">
    <source>
        <dbReference type="EMBL" id="JAD58298.1"/>
    </source>
</evidence>
<proteinExistence type="predicted"/>
<name>A0A0A9B803_ARUDO</name>
<reference evidence="1" key="1">
    <citation type="submission" date="2014-09" db="EMBL/GenBank/DDBJ databases">
        <authorList>
            <person name="Magalhaes I.L.F."/>
            <person name="Oliveira U."/>
            <person name="Santos F.R."/>
            <person name="Vidigal T.H.D.A."/>
            <person name="Brescovit A.D."/>
            <person name="Santos A.J."/>
        </authorList>
    </citation>
    <scope>NUCLEOTIDE SEQUENCE</scope>
    <source>
        <tissue evidence="1">Shoot tissue taken approximately 20 cm above the soil surface</tissue>
    </source>
</reference>